<feature type="domain" description="Malonyl-CoA decarboxylase C-terminal" evidence="1">
    <location>
        <begin position="165"/>
        <end position="420"/>
    </location>
</feature>
<protein>
    <submittedName>
        <fullName evidence="3">Decarboxylase</fullName>
    </submittedName>
</protein>
<dbReference type="Gene3D" id="3.40.630.150">
    <property type="entry name" value="Malonyl-CoA decarboxylase, catalytic domain"/>
    <property type="match status" value="1"/>
</dbReference>
<keyword evidence="4" id="KW-1185">Reference proteome</keyword>
<organism evidence="3 4">
    <name type="scientific">Caldimonas thermodepolymerans</name>
    <dbReference type="NCBI Taxonomy" id="215580"/>
    <lineage>
        <taxon>Bacteria</taxon>
        <taxon>Pseudomonadati</taxon>
        <taxon>Pseudomonadota</taxon>
        <taxon>Betaproteobacteria</taxon>
        <taxon>Burkholderiales</taxon>
        <taxon>Sphaerotilaceae</taxon>
        <taxon>Caldimonas</taxon>
    </lineage>
</organism>
<dbReference type="Pfam" id="PF17408">
    <property type="entry name" value="MCD_N"/>
    <property type="match status" value="1"/>
</dbReference>
<dbReference type="InterPro" id="IPR007956">
    <property type="entry name" value="Malonyl_CoA_deC_C"/>
</dbReference>
<proteinExistence type="predicted"/>
<evidence type="ECO:0000313" key="3">
    <source>
        <dbReference type="EMBL" id="PPE71770.1"/>
    </source>
</evidence>
<dbReference type="GO" id="GO:0006633">
    <property type="term" value="P:fatty acid biosynthetic process"/>
    <property type="evidence" value="ECO:0007669"/>
    <property type="project" value="InterPro"/>
</dbReference>
<dbReference type="Proteomes" id="UP000239406">
    <property type="component" value="Unassembled WGS sequence"/>
</dbReference>
<reference evidence="3 4" key="1">
    <citation type="submission" date="2018-02" db="EMBL/GenBank/DDBJ databases">
        <title>Reclassifiation of [Polyangium] brachysporum DSM 7029 as Guopingzhaonella breviflexa gen. nov., sp. nov., a member of the family Comamonadaceae.</title>
        <authorList>
            <person name="Tang B."/>
        </authorList>
    </citation>
    <scope>NUCLEOTIDE SEQUENCE [LARGE SCALE GENOMIC DNA]</scope>
    <source>
        <strain evidence="3 4">DSM 15344</strain>
    </source>
</reference>
<dbReference type="Pfam" id="PF05292">
    <property type="entry name" value="MCD"/>
    <property type="match status" value="1"/>
</dbReference>
<dbReference type="InterPro" id="IPR038351">
    <property type="entry name" value="MCD_N_sf"/>
</dbReference>
<dbReference type="PANTHER" id="PTHR28641">
    <property type="match status" value="1"/>
</dbReference>
<comment type="caution">
    <text evidence="3">The sequence shown here is derived from an EMBL/GenBank/DDBJ whole genome shotgun (WGS) entry which is preliminary data.</text>
</comment>
<dbReference type="InterPro" id="IPR042303">
    <property type="entry name" value="Malonyl_CoA_deC_C_sf"/>
</dbReference>
<sequence length="446" mass="50124">MFSLPSSTLRLGISSLRARARRGATDPRRMQRVADTCRRLLSERGEANSIAIAAHLQRELLALPPEQLVGFFELLEQQFGPDPEEVLQAAQRYAEAPTAEHLIRLTTAAEPPRQELLRRLNRAPGGTAAIVALRRVLLTLLPKRPDLAAVEADFQHLLSSWFNAGFLQMEQMDWRSPAELLERIIEHEAVHEIAGWTDLRRRLQPDRRCFAFFHPQLPGEPLIFVEVALVPDMPGAIGPLIDPASPPLAPRHFKVATFYSISNCQPGLKGVSLGNFLIKRVAEHLHRELPQLRTFCTLSPIPGFTAWLRQPHDWASGAAKPRLRERLQRADAALRERFGAELTGMPGDFTPDAAPPELRDAIELLAHYYLAHESVTPRGDPVARFHLGNGARLERINWAADTGRKGLKQSLGLMVNYLYDLGEVEERHDRFVHGEVVCSKRIAQRL</sequence>
<gene>
    <name evidence="3" type="ORF">C1702_01385</name>
</gene>
<dbReference type="GO" id="GO:0050080">
    <property type="term" value="F:malonyl-CoA decarboxylase activity"/>
    <property type="evidence" value="ECO:0007669"/>
    <property type="project" value="InterPro"/>
</dbReference>
<name>A0A2S5T9V0_9BURK</name>
<evidence type="ECO:0000313" key="4">
    <source>
        <dbReference type="Proteomes" id="UP000239406"/>
    </source>
</evidence>
<dbReference type="InterPro" id="IPR035372">
    <property type="entry name" value="MCD_N"/>
</dbReference>
<dbReference type="EMBL" id="PSNY01000001">
    <property type="protein sequence ID" value="PPE71770.1"/>
    <property type="molecule type" value="Genomic_DNA"/>
</dbReference>
<evidence type="ECO:0000259" key="2">
    <source>
        <dbReference type="Pfam" id="PF17408"/>
    </source>
</evidence>
<accession>A0A2S5T9V0</accession>
<evidence type="ECO:0000259" key="1">
    <source>
        <dbReference type="Pfam" id="PF05292"/>
    </source>
</evidence>
<dbReference type="InterPro" id="IPR038917">
    <property type="entry name" value="Malonyl_CoA_deC"/>
</dbReference>
<dbReference type="PANTHER" id="PTHR28641:SF1">
    <property type="entry name" value="MALONYL-COA DECARBOXYLASE, MITOCHONDRIAL"/>
    <property type="match status" value="1"/>
</dbReference>
<dbReference type="AlphaFoldDB" id="A0A2S5T9V0"/>
<feature type="domain" description="Malonyl-CoA decarboxylase N-terminal" evidence="2">
    <location>
        <begin position="79"/>
        <end position="162"/>
    </location>
</feature>
<dbReference type="Gene3D" id="1.20.140.90">
    <property type="entry name" value="Malonyl-CoA decarboxylase, oligemerization domain"/>
    <property type="match status" value="1"/>
</dbReference>